<gene>
    <name evidence="4" type="ORF">F8M41_025239</name>
</gene>
<reference evidence="4 5" key="1">
    <citation type="journal article" date="2019" name="Environ. Microbiol.">
        <title>At the nexus of three kingdoms: the genome of the mycorrhizal fungus Gigaspora margarita provides insights into plant, endobacterial and fungal interactions.</title>
        <authorList>
            <person name="Venice F."/>
            <person name="Ghignone S."/>
            <person name="Salvioli di Fossalunga A."/>
            <person name="Amselem J."/>
            <person name="Novero M."/>
            <person name="Xianan X."/>
            <person name="Sedzielewska Toro K."/>
            <person name="Morin E."/>
            <person name="Lipzen A."/>
            <person name="Grigoriev I.V."/>
            <person name="Henrissat B."/>
            <person name="Martin F.M."/>
            <person name="Bonfante P."/>
        </authorList>
    </citation>
    <scope>NUCLEOTIDE SEQUENCE [LARGE SCALE GENOMIC DNA]</scope>
    <source>
        <strain evidence="4 5">BEG34</strain>
    </source>
</reference>
<comment type="caution">
    <text evidence="4">The sequence shown here is derived from an EMBL/GenBank/DDBJ whole genome shotgun (WGS) entry which is preliminary data.</text>
</comment>
<keyword evidence="2" id="KW-0677">Repeat</keyword>
<protein>
    <submittedName>
        <fullName evidence="4">Galactose oxidase</fullName>
    </submittedName>
</protein>
<accession>A0A8H3XL49</accession>
<feature type="transmembrane region" description="Helical" evidence="3">
    <location>
        <begin position="6"/>
        <end position="25"/>
    </location>
</feature>
<feature type="transmembrane region" description="Helical" evidence="3">
    <location>
        <begin position="379"/>
        <end position="397"/>
    </location>
</feature>
<dbReference type="Gene3D" id="2.120.10.80">
    <property type="entry name" value="Kelch-type beta propeller"/>
    <property type="match status" value="2"/>
</dbReference>
<dbReference type="PANTHER" id="PTHR46093:SF18">
    <property type="entry name" value="FIBRONECTIN TYPE-III DOMAIN-CONTAINING PROTEIN"/>
    <property type="match status" value="1"/>
</dbReference>
<keyword evidence="3" id="KW-0472">Membrane</keyword>
<keyword evidence="3" id="KW-1133">Transmembrane helix</keyword>
<dbReference type="AlphaFoldDB" id="A0A8H3XL49"/>
<dbReference type="InterPro" id="IPR015915">
    <property type="entry name" value="Kelch-typ_b-propeller"/>
</dbReference>
<organism evidence="4 5">
    <name type="scientific">Gigaspora margarita</name>
    <dbReference type="NCBI Taxonomy" id="4874"/>
    <lineage>
        <taxon>Eukaryota</taxon>
        <taxon>Fungi</taxon>
        <taxon>Fungi incertae sedis</taxon>
        <taxon>Mucoromycota</taxon>
        <taxon>Glomeromycotina</taxon>
        <taxon>Glomeromycetes</taxon>
        <taxon>Diversisporales</taxon>
        <taxon>Gigasporaceae</taxon>
        <taxon>Gigaspora</taxon>
    </lineage>
</organism>
<dbReference type="Pfam" id="PF24681">
    <property type="entry name" value="Kelch_KLHDC2_KLHL20_DRC7"/>
    <property type="match status" value="1"/>
</dbReference>
<keyword evidence="1" id="KW-0880">Kelch repeat</keyword>
<keyword evidence="5" id="KW-1185">Reference proteome</keyword>
<evidence type="ECO:0000256" key="2">
    <source>
        <dbReference type="ARBA" id="ARBA00022737"/>
    </source>
</evidence>
<dbReference type="SUPFAM" id="SSF117281">
    <property type="entry name" value="Kelch motif"/>
    <property type="match status" value="1"/>
</dbReference>
<evidence type="ECO:0000256" key="1">
    <source>
        <dbReference type="ARBA" id="ARBA00022441"/>
    </source>
</evidence>
<evidence type="ECO:0000313" key="5">
    <source>
        <dbReference type="Proteomes" id="UP000439903"/>
    </source>
</evidence>
<name>A0A8H3XL49_GIGMA</name>
<proteinExistence type="predicted"/>
<evidence type="ECO:0000313" key="4">
    <source>
        <dbReference type="EMBL" id="KAF0471515.1"/>
    </source>
</evidence>
<dbReference type="PANTHER" id="PTHR46093">
    <property type="entry name" value="ACYL-COA-BINDING DOMAIN-CONTAINING PROTEIN 5"/>
    <property type="match status" value="1"/>
</dbReference>
<dbReference type="OrthoDB" id="2363417at2759"/>
<sequence>MLLLELGFYIFAFLLNFIFTFSAFIPKARWAYSSVLFDKKLYFSSGYKVNSPYREITNEFIYLDVSKPFSITDNVSIPWFDLTYTGGPQKIESTACIGGQNNNIIFVFGGSPSGQSFINVNQFDTSKNQWSNITFTGSAPTDRYSISCAKLNNGLIAIFSGDNDVLTIKNELWIFNTLILTWSISNATNAPPTRRDYCAITLPNENILYIGGFSPDNSSFVFMPMNRLSLYNTKSDTWTNMSISDPTPSARSSFSAVLTPNGRIIIFGGSDGTTVFGDLWILDTSVYQWSKGNILNPIAGLTLDNHVATLVDDYMFIAFGRYAVNNYSSKIYMLNVSQEDSYSWVTEFIPTTTVPNNTTTTIPSNTATTVSSNKKIGEIVGGVFGGLVLIFFIMMVFKKLYIAHRTNRQNANKYTHEIPQ</sequence>
<dbReference type="Proteomes" id="UP000439903">
    <property type="component" value="Unassembled WGS sequence"/>
</dbReference>
<dbReference type="EMBL" id="WTPW01000892">
    <property type="protein sequence ID" value="KAF0471515.1"/>
    <property type="molecule type" value="Genomic_DNA"/>
</dbReference>
<evidence type="ECO:0000256" key="3">
    <source>
        <dbReference type="SAM" id="Phobius"/>
    </source>
</evidence>
<keyword evidence="3" id="KW-0812">Transmembrane</keyword>